<evidence type="ECO:0000256" key="1">
    <source>
        <dbReference type="SAM" id="MobiDB-lite"/>
    </source>
</evidence>
<feature type="domain" description="Helix-hairpin-helix DNA-binding motif class 1" evidence="3">
    <location>
        <begin position="219"/>
        <end position="238"/>
    </location>
</feature>
<organism evidence="4 5">
    <name type="scientific">Clostridium fallax</name>
    <dbReference type="NCBI Taxonomy" id="1533"/>
    <lineage>
        <taxon>Bacteria</taxon>
        <taxon>Bacillati</taxon>
        <taxon>Bacillota</taxon>
        <taxon>Clostridia</taxon>
        <taxon>Eubacteriales</taxon>
        <taxon>Clostridiaceae</taxon>
        <taxon>Clostridium</taxon>
    </lineage>
</organism>
<feature type="region of interest" description="Disordered" evidence="1">
    <location>
        <begin position="155"/>
        <end position="179"/>
    </location>
</feature>
<gene>
    <name evidence="4" type="ORF">SAMN05443638_10721</name>
</gene>
<evidence type="ECO:0000256" key="2">
    <source>
        <dbReference type="SAM" id="Phobius"/>
    </source>
</evidence>
<dbReference type="GO" id="GO:0015627">
    <property type="term" value="C:type II protein secretion system complex"/>
    <property type="evidence" value="ECO:0007669"/>
    <property type="project" value="TreeGrafter"/>
</dbReference>
<dbReference type="SUPFAM" id="SSF47781">
    <property type="entry name" value="RuvA domain 2-like"/>
    <property type="match status" value="1"/>
</dbReference>
<dbReference type="Pfam" id="PF12836">
    <property type="entry name" value="HHH_3"/>
    <property type="match status" value="1"/>
</dbReference>
<dbReference type="InterPro" id="IPR051675">
    <property type="entry name" value="Endo/Exo/Phosphatase_dom_1"/>
</dbReference>
<evidence type="ECO:0000259" key="3">
    <source>
        <dbReference type="SMART" id="SM00278"/>
    </source>
</evidence>
<reference evidence="4 5" key="1">
    <citation type="submission" date="2016-11" db="EMBL/GenBank/DDBJ databases">
        <authorList>
            <person name="Jaros S."/>
            <person name="Januszkiewicz K."/>
            <person name="Wedrychowicz H."/>
        </authorList>
    </citation>
    <scope>NUCLEOTIDE SEQUENCE [LARGE SCALE GENOMIC DNA]</scope>
    <source>
        <strain evidence="4 5">DSM 2631</strain>
    </source>
</reference>
<dbReference type="InterPro" id="IPR004509">
    <property type="entry name" value="Competence_ComEA_HhH"/>
</dbReference>
<evidence type="ECO:0000313" key="5">
    <source>
        <dbReference type="Proteomes" id="UP000184035"/>
    </source>
</evidence>
<evidence type="ECO:0000313" key="4">
    <source>
        <dbReference type="EMBL" id="SHE65644.1"/>
    </source>
</evidence>
<dbReference type="PANTHER" id="PTHR21180:SF32">
    <property type="entry name" value="ENDONUCLEASE_EXONUCLEASE_PHOSPHATASE FAMILY DOMAIN-CONTAINING PROTEIN 1"/>
    <property type="match status" value="1"/>
</dbReference>
<dbReference type="Pfam" id="PF10531">
    <property type="entry name" value="SLBB"/>
    <property type="match status" value="1"/>
</dbReference>
<dbReference type="Gene3D" id="3.10.560.10">
    <property type="entry name" value="Outer membrane lipoprotein wza domain like"/>
    <property type="match status" value="1"/>
</dbReference>
<dbReference type="InterPro" id="IPR010994">
    <property type="entry name" value="RuvA_2-like"/>
</dbReference>
<dbReference type="EMBL" id="FQVM01000007">
    <property type="protein sequence ID" value="SHE65644.1"/>
    <property type="molecule type" value="Genomic_DNA"/>
</dbReference>
<dbReference type="InterPro" id="IPR019554">
    <property type="entry name" value="Soluble_ligand-bd"/>
</dbReference>
<proteinExistence type="predicted"/>
<dbReference type="Gene3D" id="1.10.150.310">
    <property type="entry name" value="Tex RuvX-like domain-like"/>
    <property type="match status" value="1"/>
</dbReference>
<dbReference type="SMART" id="SM00278">
    <property type="entry name" value="HhH1"/>
    <property type="match status" value="2"/>
</dbReference>
<sequence length="241" mass="26999">MRKKEKLIGIIAMVIIGAVFLAVGYFNSTPKKNEDISLEEMFVEEKEGSKEVNSSNNNSESNLKESSNYKNEENNLNNKEIQKDSLNKIVVEIRGEVKNPNVYYIEENKIINDLITLAGGLTEEADIRNINRAKKLNNHDLVIIQSKAEVDAGITIPPSNDSTINSKSSNGDSSNDKDSIININTASKEELMNLPSVGEKTAEKIIEYREKNGGFKNIEDIKNIDRIGDKTFEKFKNKITT</sequence>
<dbReference type="NCBIfam" id="TIGR00426">
    <property type="entry name" value="competence protein ComEA helix-hairpin-helix repeat region"/>
    <property type="match status" value="1"/>
</dbReference>
<dbReference type="AlphaFoldDB" id="A0A1M4V9L8"/>
<feature type="compositionally biased region" description="Low complexity" evidence="1">
    <location>
        <begin position="162"/>
        <end position="173"/>
    </location>
</feature>
<keyword evidence="5" id="KW-1185">Reference proteome</keyword>
<dbReference type="Proteomes" id="UP000184035">
    <property type="component" value="Unassembled WGS sequence"/>
</dbReference>
<feature type="transmembrane region" description="Helical" evidence="2">
    <location>
        <begin position="7"/>
        <end position="26"/>
    </location>
</feature>
<feature type="domain" description="Helix-hairpin-helix DNA-binding motif class 1" evidence="3">
    <location>
        <begin position="189"/>
        <end position="208"/>
    </location>
</feature>
<feature type="compositionally biased region" description="Low complexity" evidence="1">
    <location>
        <begin position="51"/>
        <end position="78"/>
    </location>
</feature>
<dbReference type="PANTHER" id="PTHR21180">
    <property type="entry name" value="ENDONUCLEASE/EXONUCLEASE/PHOSPHATASE FAMILY DOMAIN-CONTAINING PROTEIN 1"/>
    <property type="match status" value="1"/>
</dbReference>
<protein>
    <submittedName>
        <fullName evidence="4">Competence protein ComEA</fullName>
    </submittedName>
</protein>
<dbReference type="OrthoDB" id="9790239at2"/>
<dbReference type="GO" id="GO:0015628">
    <property type="term" value="P:protein secretion by the type II secretion system"/>
    <property type="evidence" value="ECO:0007669"/>
    <property type="project" value="TreeGrafter"/>
</dbReference>
<keyword evidence="2" id="KW-1133">Transmembrane helix</keyword>
<accession>A0A1M4V9L8</accession>
<keyword evidence="2" id="KW-0472">Membrane</keyword>
<name>A0A1M4V9L8_9CLOT</name>
<dbReference type="STRING" id="1533.SAMN05443638_10721"/>
<dbReference type="RefSeq" id="WP_072894262.1">
    <property type="nucleotide sequence ID" value="NZ_FQVM01000007.1"/>
</dbReference>
<dbReference type="GO" id="GO:0006281">
    <property type="term" value="P:DNA repair"/>
    <property type="evidence" value="ECO:0007669"/>
    <property type="project" value="InterPro"/>
</dbReference>
<feature type="region of interest" description="Disordered" evidence="1">
    <location>
        <begin position="47"/>
        <end position="78"/>
    </location>
</feature>
<dbReference type="GO" id="GO:0003677">
    <property type="term" value="F:DNA binding"/>
    <property type="evidence" value="ECO:0007669"/>
    <property type="project" value="InterPro"/>
</dbReference>
<dbReference type="InterPro" id="IPR003583">
    <property type="entry name" value="Hlx-hairpin-Hlx_DNA-bd_motif"/>
</dbReference>
<keyword evidence="2" id="KW-0812">Transmembrane</keyword>